<protein>
    <recommendedName>
        <fullName evidence="1">ESAT-6-like protein</fullName>
    </recommendedName>
</protein>
<dbReference type="EMBL" id="JACSQP010000001">
    <property type="protein sequence ID" value="MBD7956374.1"/>
    <property type="molecule type" value="Genomic_DNA"/>
</dbReference>
<comment type="similarity">
    <text evidence="1">Belongs to the WXG100 family.</text>
</comment>
<evidence type="ECO:0000256" key="1">
    <source>
        <dbReference type="RuleBase" id="RU362001"/>
    </source>
</evidence>
<comment type="caution">
    <text evidence="2">The sequence shown here is derived from an EMBL/GenBank/DDBJ whole genome shotgun (WGS) entry which is preliminary data.</text>
</comment>
<evidence type="ECO:0000313" key="2">
    <source>
        <dbReference type="EMBL" id="MBD7956374.1"/>
    </source>
</evidence>
<dbReference type="Pfam" id="PF06013">
    <property type="entry name" value="WXG100"/>
    <property type="match status" value="1"/>
</dbReference>
<organism evidence="2 3">
    <name type="scientific">Microbacterium pullorum</name>
    <dbReference type="NCBI Taxonomy" id="2762236"/>
    <lineage>
        <taxon>Bacteria</taxon>
        <taxon>Bacillati</taxon>
        <taxon>Actinomycetota</taxon>
        <taxon>Actinomycetes</taxon>
        <taxon>Micrococcales</taxon>
        <taxon>Microbacteriaceae</taxon>
        <taxon>Microbacterium</taxon>
    </lineage>
</organism>
<gene>
    <name evidence="2" type="ORF">H9651_01840</name>
</gene>
<dbReference type="SUPFAM" id="SSF140453">
    <property type="entry name" value="EsxAB dimer-like"/>
    <property type="match status" value="1"/>
</dbReference>
<dbReference type="NCBIfam" id="TIGR03930">
    <property type="entry name" value="WXG100_ESAT6"/>
    <property type="match status" value="1"/>
</dbReference>
<sequence length="95" mass="9880">MAVFSVDSDAVLTATAAVRSTADRLAGETAAMLAQLTTLQSSWTGGAALGFQNVIDRWRATQREVEATLADISTALATAGQQYAQTEAATAGLFR</sequence>
<keyword evidence="3" id="KW-1185">Reference proteome</keyword>
<proteinExistence type="inferred from homology"/>
<dbReference type="InterPro" id="IPR036689">
    <property type="entry name" value="ESAT-6-like_sf"/>
</dbReference>
<dbReference type="Gene3D" id="1.10.287.1060">
    <property type="entry name" value="ESAT-6-like"/>
    <property type="match status" value="1"/>
</dbReference>
<accession>A0ABR8RZ60</accession>
<name>A0ABR8RZ60_9MICO</name>
<dbReference type="RefSeq" id="WP_191717383.1">
    <property type="nucleotide sequence ID" value="NZ_JACSQP010000001.1"/>
</dbReference>
<reference evidence="2 3" key="1">
    <citation type="submission" date="2020-08" db="EMBL/GenBank/DDBJ databases">
        <title>A Genomic Blueprint of the Chicken Gut Microbiome.</title>
        <authorList>
            <person name="Gilroy R."/>
            <person name="Ravi A."/>
            <person name="Getino M."/>
            <person name="Pursley I."/>
            <person name="Horton D.L."/>
            <person name="Alikhan N.-F."/>
            <person name="Baker D."/>
            <person name="Gharbi K."/>
            <person name="Hall N."/>
            <person name="Watson M."/>
            <person name="Adriaenssens E.M."/>
            <person name="Foster-Nyarko E."/>
            <person name="Jarju S."/>
            <person name="Secka A."/>
            <person name="Antonio M."/>
            <person name="Oren A."/>
            <person name="Chaudhuri R."/>
            <person name="La Ragione R.M."/>
            <person name="Hildebrand F."/>
            <person name="Pallen M.J."/>
        </authorList>
    </citation>
    <scope>NUCLEOTIDE SEQUENCE [LARGE SCALE GENOMIC DNA]</scope>
    <source>
        <strain evidence="2 3">Sa4CUA7</strain>
    </source>
</reference>
<dbReference type="Proteomes" id="UP000648352">
    <property type="component" value="Unassembled WGS sequence"/>
</dbReference>
<evidence type="ECO:0000313" key="3">
    <source>
        <dbReference type="Proteomes" id="UP000648352"/>
    </source>
</evidence>
<dbReference type="InterPro" id="IPR010310">
    <property type="entry name" value="T7SS_ESAT-6-like"/>
</dbReference>